<evidence type="ECO:0000313" key="3">
    <source>
        <dbReference type="Proteomes" id="UP000720124"/>
    </source>
</evidence>
<evidence type="ECO:0000259" key="1">
    <source>
        <dbReference type="Pfam" id="PF07883"/>
    </source>
</evidence>
<dbReference type="RefSeq" id="WP_221093740.1">
    <property type="nucleotide sequence ID" value="NZ_JABDWX010000002.1"/>
</dbReference>
<proteinExistence type="predicted"/>
<dbReference type="Gene3D" id="2.60.120.10">
    <property type="entry name" value="Jelly Rolls"/>
    <property type="match status" value="1"/>
</dbReference>
<dbReference type="Proteomes" id="UP000720124">
    <property type="component" value="Unassembled WGS sequence"/>
</dbReference>
<keyword evidence="3" id="KW-1185">Reference proteome</keyword>
<dbReference type="InterPro" id="IPR011051">
    <property type="entry name" value="RmlC_Cupin_sf"/>
</dbReference>
<accession>A0ABS7LI90</accession>
<name>A0ABS7LI90_9HYPH</name>
<organism evidence="2 3">
    <name type="scientific">Rhizobium bangladeshense</name>
    <dbReference type="NCBI Taxonomy" id="1138189"/>
    <lineage>
        <taxon>Bacteria</taxon>
        <taxon>Pseudomonadati</taxon>
        <taxon>Pseudomonadota</taxon>
        <taxon>Alphaproteobacteria</taxon>
        <taxon>Hyphomicrobiales</taxon>
        <taxon>Rhizobiaceae</taxon>
        <taxon>Rhizobium/Agrobacterium group</taxon>
        <taxon>Rhizobium</taxon>
    </lineage>
</organism>
<dbReference type="EMBL" id="JABTXI010000005">
    <property type="protein sequence ID" value="MBY3591187.1"/>
    <property type="molecule type" value="Genomic_DNA"/>
</dbReference>
<dbReference type="SUPFAM" id="SSF51182">
    <property type="entry name" value="RmlC-like cupins"/>
    <property type="match status" value="1"/>
</dbReference>
<reference evidence="2 3" key="1">
    <citation type="submission" date="2020-06" db="EMBL/GenBank/DDBJ databases">
        <title>Global-level population genomics: horizontal gene transfer, symbiosis and evolution in Rhizobia.</title>
        <authorList>
            <person name="Gai Y."/>
        </authorList>
    </citation>
    <scope>NUCLEOTIDE SEQUENCE [LARGE SCALE GENOMIC DNA]</scope>
    <source>
        <strain evidence="2 3">PLR6_1b</strain>
    </source>
</reference>
<feature type="domain" description="Cupin type-2" evidence="1">
    <location>
        <begin position="42"/>
        <end position="106"/>
    </location>
</feature>
<sequence>MSMHIDPQATGNLLWFGNTVVSVKLSSQSGSDGISVIEHWMPFGEAPPLHIHQREDEVFHILGGVMRFRVGDQEITAGTGDTVMAPKGVPHAFRVESTEGAHCLTIMQGSDFETMLRQASRTAERPNLPEAMAPSSEMIERLVAICAANKIDIVGPPVS</sequence>
<comment type="caution">
    <text evidence="2">The sequence shown here is derived from an EMBL/GenBank/DDBJ whole genome shotgun (WGS) entry which is preliminary data.</text>
</comment>
<dbReference type="InterPro" id="IPR053146">
    <property type="entry name" value="QDO-like"/>
</dbReference>
<dbReference type="InterPro" id="IPR014710">
    <property type="entry name" value="RmlC-like_jellyroll"/>
</dbReference>
<protein>
    <submittedName>
        <fullName evidence="2">Cupin domain-containing protein</fullName>
    </submittedName>
</protein>
<evidence type="ECO:0000313" key="2">
    <source>
        <dbReference type="EMBL" id="MBY3591187.1"/>
    </source>
</evidence>
<dbReference type="InterPro" id="IPR013096">
    <property type="entry name" value="Cupin_2"/>
</dbReference>
<dbReference type="PANTHER" id="PTHR36440:SF1">
    <property type="entry name" value="PUTATIVE (AFU_ORTHOLOGUE AFUA_8G07350)-RELATED"/>
    <property type="match status" value="1"/>
</dbReference>
<dbReference type="Pfam" id="PF07883">
    <property type="entry name" value="Cupin_2"/>
    <property type="match status" value="1"/>
</dbReference>
<gene>
    <name evidence="2" type="ORF">HJA87_15045</name>
</gene>
<dbReference type="PANTHER" id="PTHR36440">
    <property type="entry name" value="PUTATIVE (AFU_ORTHOLOGUE AFUA_8G07350)-RELATED"/>
    <property type="match status" value="1"/>
</dbReference>